<dbReference type="RefSeq" id="WP_198618507.1">
    <property type="nucleotide sequence ID" value="NZ_JABANU010000024.1"/>
</dbReference>
<dbReference type="Pfam" id="PF04264">
    <property type="entry name" value="YceI"/>
    <property type="match status" value="1"/>
</dbReference>
<keyword evidence="4" id="KW-1185">Reference proteome</keyword>
<proteinExistence type="inferred from homology"/>
<dbReference type="SMART" id="SM00867">
    <property type="entry name" value="YceI"/>
    <property type="match status" value="1"/>
</dbReference>
<evidence type="ECO:0000313" key="4">
    <source>
        <dbReference type="Proteomes" id="UP000751852"/>
    </source>
</evidence>
<dbReference type="Gene3D" id="2.40.128.110">
    <property type="entry name" value="Lipid/polyisoprenoid-binding, YceI-like"/>
    <property type="match status" value="1"/>
</dbReference>
<protein>
    <submittedName>
        <fullName evidence="3">Polyisoprenoid-binding protein</fullName>
    </submittedName>
</protein>
<evidence type="ECO:0000259" key="2">
    <source>
        <dbReference type="SMART" id="SM00867"/>
    </source>
</evidence>
<dbReference type="PANTHER" id="PTHR34406">
    <property type="entry name" value="PROTEIN YCEI"/>
    <property type="match status" value="1"/>
</dbReference>
<dbReference type="EMBL" id="JABANU010000024">
    <property type="protein sequence ID" value="MBI5975733.1"/>
    <property type="molecule type" value="Genomic_DNA"/>
</dbReference>
<dbReference type="SUPFAM" id="SSF101874">
    <property type="entry name" value="YceI-like"/>
    <property type="match status" value="1"/>
</dbReference>
<feature type="domain" description="Lipid/polyisoprenoid-binding YceI-like" evidence="2">
    <location>
        <begin position="3"/>
        <end position="168"/>
    </location>
</feature>
<reference evidence="3 4" key="1">
    <citation type="submission" date="2020-04" db="EMBL/GenBank/DDBJ databases">
        <title>Staphylococcus species from domestic dog.</title>
        <authorList>
            <person name="Paterson G.K."/>
        </authorList>
    </citation>
    <scope>NUCLEOTIDE SEQUENCE [LARGE SCALE GENOMIC DNA]</scope>
    <source>
        <strain evidence="3 4">H16/1A</strain>
    </source>
</reference>
<evidence type="ECO:0000313" key="3">
    <source>
        <dbReference type="EMBL" id="MBI5975733.1"/>
    </source>
</evidence>
<comment type="similarity">
    <text evidence="1">Belongs to the UPF0312 family.</text>
</comment>
<dbReference type="PANTHER" id="PTHR34406:SF1">
    <property type="entry name" value="PROTEIN YCEI"/>
    <property type="match status" value="1"/>
</dbReference>
<dbReference type="Proteomes" id="UP000751852">
    <property type="component" value="Unassembled WGS sequence"/>
</dbReference>
<evidence type="ECO:0000256" key="1">
    <source>
        <dbReference type="ARBA" id="ARBA00008812"/>
    </source>
</evidence>
<accession>A0ABS0TDB5</accession>
<gene>
    <name evidence="3" type="ORF">HHH54_08990</name>
</gene>
<sequence length="171" mass="18752">MTKLQFDPVHSSLEFKIKHLMVSTVKGTFRDYTVDVSGDVNDSSSLQSTITINVDSIDTGNDDRDNHLKTADFFNVENHNQIVFKTTEVTDSKVTGELTIAGQTHTETFDFENFGVSENPLSGGKVAGVAVSGKIDREKYGINFNQSLETGGVLLGKTVSFEFDGEFAIEE</sequence>
<name>A0ABS0TDB5_9STAP</name>
<dbReference type="InterPro" id="IPR036761">
    <property type="entry name" value="TTHA0802/YceI-like_sf"/>
</dbReference>
<dbReference type="InterPro" id="IPR007372">
    <property type="entry name" value="Lipid/polyisoprenoid-bd_YceI"/>
</dbReference>
<organism evidence="3 4">
    <name type="scientific">Staphylococcus canis</name>
    <dbReference type="NCBI Taxonomy" id="2724942"/>
    <lineage>
        <taxon>Bacteria</taxon>
        <taxon>Bacillati</taxon>
        <taxon>Bacillota</taxon>
        <taxon>Bacilli</taxon>
        <taxon>Bacillales</taxon>
        <taxon>Staphylococcaceae</taxon>
        <taxon>Staphylococcus</taxon>
    </lineage>
</organism>
<comment type="caution">
    <text evidence="3">The sequence shown here is derived from an EMBL/GenBank/DDBJ whole genome shotgun (WGS) entry which is preliminary data.</text>
</comment>